<keyword evidence="12" id="KW-1185">Reference proteome</keyword>
<dbReference type="Pfam" id="PF00664">
    <property type="entry name" value="ABC_membrane"/>
    <property type="match status" value="2"/>
</dbReference>
<protein>
    <submittedName>
        <fullName evidence="11">Uncharacterized protein</fullName>
    </submittedName>
</protein>
<feature type="domain" description="ABC transporter" evidence="9">
    <location>
        <begin position="1067"/>
        <end position="1310"/>
    </location>
</feature>
<feature type="transmembrane region" description="Helical" evidence="8">
    <location>
        <begin position="722"/>
        <end position="745"/>
    </location>
</feature>
<feature type="region of interest" description="Disordered" evidence="7">
    <location>
        <begin position="660"/>
        <end position="699"/>
    </location>
</feature>
<dbReference type="PROSITE" id="PS50893">
    <property type="entry name" value="ABC_TRANSPORTER_2"/>
    <property type="match status" value="2"/>
</dbReference>
<dbReference type="Pfam" id="PF00005">
    <property type="entry name" value="ABC_tran"/>
    <property type="match status" value="2"/>
</dbReference>
<keyword evidence="6 8" id="KW-0472">Membrane</keyword>
<dbReference type="InterPro" id="IPR003593">
    <property type="entry name" value="AAA+_ATPase"/>
</dbReference>
<dbReference type="Proteomes" id="UP001562357">
    <property type="component" value="Unassembled WGS sequence"/>
</dbReference>
<keyword evidence="5 8" id="KW-1133">Transmembrane helix</keyword>
<feature type="transmembrane region" description="Helical" evidence="8">
    <location>
        <begin position="771"/>
        <end position="795"/>
    </location>
</feature>
<dbReference type="SUPFAM" id="SSF90123">
    <property type="entry name" value="ABC transporter transmembrane region"/>
    <property type="match status" value="2"/>
</dbReference>
<dbReference type="InterPro" id="IPR027417">
    <property type="entry name" value="P-loop_NTPase"/>
</dbReference>
<sequence length="1325" mass="142419">MTLVADTMSSKPGGLDTAVGANGAARQTSANHDARAQTEKSNSKDAQREAKDILEQQIHFQDYNASFLDLYESATVFDLVLIGVSTVAAIIAGALHPTAPIVNAYLVEFLARARTEGDAVAAPLQQFTLYYVYIFSLSLATWTVANSGFSYSASRITRSIRSQYLAAVLRQNIAIFDAGGTEDILANLTTNADSIQNALSSKLAITIAALGNLAGTVAVCYVLDPVLARILSWSFVVGTLVLILTGKATARYSVRSIEHSSAGTAVVDEAFGAIKTTTALGLQKQVYSAYMRCVESSSKDGFLLKMLTSCMVSLCASSGYINVALGFWQGSMRLANGVTPFRNIVAIAIVLKSAAFVVFNVGSNLEAFQMTVAVMSRIHRIVRRRSPIDVSSTQGQSSENMDGTIAFKHVSHVYPHRQNVTVLDDVSITFPAGKTVALVGPSGSGKSSIASLIMQFYRPVAGTITIDGTDISAFNLRSIRQKLRLVSQEPFLFNTTIFRNIEYGLLGDEAKCLSLEQKTKLVHEAAKAAQIHDSIVNDLPQGYDTLAGERGSKLSGGQVQRIAIARAIVGRPRVLILDEATSALDGETESKVLVSLKEKCQNCTVVVIAHRLSTIRDADKIVVLQAGRLVEEGKHDDLIHAGSVYSSLWNAQQAADTNDVGIVTDSDSPGDLSSRREGGHGNAHGEDLSLQGGREPDAKQDKVPSLLSLLKLAWKLNRQDRWLAFLGLTCSLVAGLEEPMSAILFGKTVTALSQPLSGSTKVSMVSAVTEYAGLFCALALASFVFLGAEGIIFAWCSERMLHRARGMALQQLLRMDMSFFDRPGNSAGSLSCFLSDSIQDLAGISGSALSVILLCSSTALCGIITAMVFGWKLASLCLLLYPALAASGYFGEWLVGEFEGHSSSFSNEAVELASESLQGIRTVAALSREDALLAEFDASLHASRSRSLKAYVKTSFLYAMAQAIYYAGMALTFWYGSKLVIRHEYSLDQFIVVQSSMLMGAYSAGLVFSWTPSIGKAKHAAARLQMLMSETSSETEIQSQPPVTAKGGDFSKYEAKVSVADSMNGCIDFDSVTFAYPARPNTQVLRSITLSIPGGANVAFVGQTGSGKSTIVSLIQRFYNPTDGQIRIGGTAISSFPVSDYRRCIGYVSQDPILSSGSIRTNLLAGLVDNDEANSIPSDSVLAEVCQQADIYDLIQSLPDGFDTSIGTRGMQLSVGQKQRLAMARALLRRPRILLLDEATSSLDCLSESSIQEVLEKSSKGRTTISITHRLRTVTKADRIYFLNKGRIVEEGSHSELMRRRGEYYSMYIASNTGDKGLDTVAGIS</sequence>
<evidence type="ECO:0000259" key="9">
    <source>
        <dbReference type="PROSITE" id="PS50893"/>
    </source>
</evidence>
<evidence type="ECO:0000313" key="11">
    <source>
        <dbReference type="EMBL" id="GAB0133980.1"/>
    </source>
</evidence>
<dbReference type="PROSITE" id="PS00211">
    <property type="entry name" value="ABC_TRANSPORTER_1"/>
    <property type="match status" value="1"/>
</dbReference>
<dbReference type="PROSITE" id="PS50929">
    <property type="entry name" value="ABC_TM1F"/>
    <property type="match status" value="2"/>
</dbReference>
<comment type="caution">
    <text evidence="11">The sequence shown here is derived from an EMBL/GenBank/DDBJ whole genome shotgun (WGS) entry which is preliminary data.</text>
</comment>
<feature type="compositionally biased region" description="Basic and acidic residues" evidence="7">
    <location>
        <begin position="673"/>
        <end position="687"/>
    </location>
</feature>
<name>A0ABQ0CKL3_9HYPO</name>
<dbReference type="PANTHER" id="PTHR43394">
    <property type="entry name" value="ATP-DEPENDENT PERMEASE MDL1, MITOCHONDRIAL"/>
    <property type="match status" value="1"/>
</dbReference>
<dbReference type="SUPFAM" id="SSF52540">
    <property type="entry name" value="P-loop containing nucleoside triphosphate hydrolases"/>
    <property type="match status" value="2"/>
</dbReference>
<organism evidence="11 12">
    <name type="scientific">Epichloe bromicola</name>
    <dbReference type="NCBI Taxonomy" id="79588"/>
    <lineage>
        <taxon>Eukaryota</taxon>
        <taxon>Fungi</taxon>
        <taxon>Dikarya</taxon>
        <taxon>Ascomycota</taxon>
        <taxon>Pezizomycotina</taxon>
        <taxon>Sordariomycetes</taxon>
        <taxon>Hypocreomycetidae</taxon>
        <taxon>Hypocreales</taxon>
        <taxon>Clavicipitaceae</taxon>
        <taxon>Epichloe</taxon>
    </lineage>
</organism>
<comment type="subcellular location">
    <subcellularLocation>
        <location evidence="1">Membrane</location>
        <topology evidence="1">Multi-pass membrane protein</topology>
    </subcellularLocation>
</comment>
<evidence type="ECO:0000256" key="5">
    <source>
        <dbReference type="ARBA" id="ARBA00022989"/>
    </source>
</evidence>
<dbReference type="CDD" id="cd18577">
    <property type="entry name" value="ABC_6TM_Pgp_ABCB1_D1_like"/>
    <property type="match status" value="1"/>
</dbReference>
<dbReference type="Gene3D" id="3.40.50.300">
    <property type="entry name" value="P-loop containing nucleotide triphosphate hydrolases"/>
    <property type="match status" value="2"/>
</dbReference>
<feature type="transmembrane region" description="Helical" evidence="8">
    <location>
        <begin position="76"/>
        <end position="95"/>
    </location>
</feature>
<evidence type="ECO:0000256" key="1">
    <source>
        <dbReference type="ARBA" id="ARBA00004141"/>
    </source>
</evidence>
<reference evidence="12" key="1">
    <citation type="submission" date="2024-06" db="EMBL/GenBank/DDBJ databases">
        <title>Draft Genome Sequences of Epichloe bromicola Strains Isolated from Elymus ciliaris.</title>
        <authorList>
            <consortium name="Epichloe bromicola genome sequencing consortium"/>
            <person name="Miura A."/>
            <person name="Imano S."/>
            <person name="Ashida A."/>
            <person name="Sato I."/>
            <person name="Chiba S."/>
            <person name="Tanaka A."/>
            <person name="Camagna M."/>
            <person name="Takemoto D."/>
        </authorList>
    </citation>
    <scope>NUCLEOTIDE SEQUENCE [LARGE SCALE GENOMIC DNA]</scope>
    <source>
        <strain evidence="12">DP</strain>
    </source>
</reference>
<feature type="transmembrane region" description="Helical" evidence="8">
    <location>
        <begin position="341"/>
        <end position="361"/>
    </location>
</feature>
<dbReference type="PANTHER" id="PTHR43394:SF1">
    <property type="entry name" value="ATP-BINDING CASSETTE SUB-FAMILY B MEMBER 10, MITOCHONDRIAL"/>
    <property type="match status" value="1"/>
</dbReference>
<dbReference type="InterPro" id="IPR017871">
    <property type="entry name" value="ABC_transporter-like_CS"/>
</dbReference>
<evidence type="ECO:0000256" key="4">
    <source>
        <dbReference type="ARBA" id="ARBA00022840"/>
    </source>
</evidence>
<dbReference type="CDD" id="cd18578">
    <property type="entry name" value="ABC_6TM_Pgp_ABCB1_D2_like"/>
    <property type="match status" value="1"/>
</dbReference>
<evidence type="ECO:0000256" key="7">
    <source>
        <dbReference type="SAM" id="MobiDB-lite"/>
    </source>
</evidence>
<feature type="region of interest" description="Disordered" evidence="7">
    <location>
        <begin position="1"/>
        <end position="48"/>
    </location>
</feature>
<evidence type="ECO:0000256" key="3">
    <source>
        <dbReference type="ARBA" id="ARBA00022741"/>
    </source>
</evidence>
<evidence type="ECO:0000313" key="12">
    <source>
        <dbReference type="Proteomes" id="UP001562357"/>
    </source>
</evidence>
<dbReference type="SMART" id="SM00382">
    <property type="entry name" value="AAA"/>
    <property type="match status" value="2"/>
</dbReference>
<dbReference type="InterPro" id="IPR039421">
    <property type="entry name" value="Type_1_exporter"/>
</dbReference>
<dbReference type="EMBL" id="BAAFGZ010000062">
    <property type="protein sequence ID" value="GAB0133980.1"/>
    <property type="molecule type" value="Genomic_DNA"/>
</dbReference>
<keyword evidence="4" id="KW-0067">ATP-binding</keyword>
<feature type="transmembrane region" description="Helical" evidence="8">
    <location>
        <begin position="956"/>
        <end position="977"/>
    </location>
</feature>
<dbReference type="Gene3D" id="1.20.1560.10">
    <property type="entry name" value="ABC transporter type 1, transmembrane domain"/>
    <property type="match status" value="1"/>
</dbReference>
<feature type="domain" description="ABC transmembrane type-1" evidence="10">
    <location>
        <begin position="725"/>
        <end position="1016"/>
    </location>
</feature>
<gene>
    <name evidence="11" type="primary">g2368</name>
    <name evidence="11" type="ORF">EsDP_00002368</name>
</gene>
<feature type="transmembrane region" description="Helical" evidence="8">
    <location>
        <begin position="230"/>
        <end position="250"/>
    </location>
</feature>
<dbReference type="InterPro" id="IPR036640">
    <property type="entry name" value="ABC1_TM_sf"/>
</dbReference>
<feature type="transmembrane region" description="Helical" evidence="8">
    <location>
        <begin position="203"/>
        <end position="224"/>
    </location>
</feature>
<feature type="domain" description="ABC transmembrane type-1" evidence="10">
    <location>
        <begin position="84"/>
        <end position="370"/>
    </location>
</feature>
<evidence type="ECO:0000256" key="6">
    <source>
        <dbReference type="ARBA" id="ARBA00023136"/>
    </source>
</evidence>
<evidence type="ECO:0000259" key="10">
    <source>
        <dbReference type="PROSITE" id="PS50929"/>
    </source>
</evidence>
<proteinExistence type="predicted"/>
<keyword evidence="2 8" id="KW-0812">Transmembrane</keyword>
<feature type="transmembrane region" description="Helical" evidence="8">
    <location>
        <begin position="130"/>
        <end position="151"/>
    </location>
</feature>
<feature type="domain" description="ABC transporter" evidence="9">
    <location>
        <begin position="405"/>
        <end position="651"/>
    </location>
</feature>
<feature type="transmembrane region" description="Helical" evidence="8">
    <location>
        <begin position="848"/>
        <end position="867"/>
    </location>
</feature>
<dbReference type="InterPro" id="IPR003439">
    <property type="entry name" value="ABC_transporter-like_ATP-bd"/>
</dbReference>
<keyword evidence="3" id="KW-0547">Nucleotide-binding</keyword>
<feature type="compositionally biased region" description="Basic and acidic residues" evidence="7">
    <location>
        <begin position="32"/>
        <end position="48"/>
    </location>
</feature>
<evidence type="ECO:0000256" key="8">
    <source>
        <dbReference type="SAM" id="Phobius"/>
    </source>
</evidence>
<feature type="transmembrane region" description="Helical" evidence="8">
    <location>
        <begin position="302"/>
        <end position="321"/>
    </location>
</feature>
<accession>A0ABQ0CKL3</accession>
<dbReference type="InterPro" id="IPR011527">
    <property type="entry name" value="ABC1_TM_dom"/>
</dbReference>
<evidence type="ECO:0000256" key="2">
    <source>
        <dbReference type="ARBA" id="ARBA00022692"/>
    </source>
</evidence>
<feature type="transmembrane region" description="Helical" evidence="8">
    <location>
        <begin position="989"/>
        <end position="1010"/>
    </location>
</feature>